<dbReference type="EMBL" id="UGHR01000001">
    <property type="protein sequence ID" value="STQ89967.1"/>
    <property type="molecule type" value="Genomic_DNA"/>
</dbReference>
<dbReference type="EMBL" id="SMBT01000009">
    <property type="protein sequence ID" value="TCU84502.1"/>
    <property type="molecule type" value="Genomic_DNA"/>
</dbReference>
<reference evidence="2 4" key="2">
    <citation type="submission" date="2019-03" db="EMBL/GenBank/DDBJ databases">
        <title>Genomic Encyclopedia of Type Strains, Phase IV (KMG-IV): sequencing the most valuable type-strain genomes for metagenomic binning, comparative biology and taxonomic classification.</title>
        <authorList>
            <person name="Goeker M."/>
        </authorList>
    </citation>
    <scope>NUCLEOTIDE SEQUENCE [LARGE SCALE GENOMIC DNA]</scope>
    <source>
        <strain evidence="2 4">DSM 3764</strain>
    </source>
</reference>
<dbReference type="RefSeq" id="WP_115226360.1">
    <property type="nucleotide sequence ID" value="NZ_CAWOLO010000009.1"/>
</dbReference>
<gene>
    <name evidence="2" type="ORF">EV682_10923</name>
    <name evidence="1" type="ORF">NCTC11159_01023</name>
</gene>
<keyword evidence="4" id="KW-1185">Reference proteome</keyword>
<evidence type="ECO:0000313" key="1">
    <source>
        <dbReference type="EMBL" id="STQ89967.1"/>
    </source>
</evidence>
<accession>A0A377Q573</accession>
<dbReference type="Proteomes" id="UP000295794">
    <property type="component" value="Unassembled WGS sequence"/>
</dbReference>
<organism evidence="1 3">
    <name type="scientific">Iodobacter fluviatilis</name>
    <dbReference type="NCBI Taxonomy" id="537"/>
    <lineage>
        <taxon>Bacteria</taxon>
        <taxon>Pseudomonadati</taxon>
        <taxon>Pseudomonadota</taxon>
        <taxon>Betaproteobacteria</taxon>
        <taxon>Neisseriales</taxon>
        <taxon>Chitinibacteraceae</taxon>
        <taxon>Iodobacter</taxon>
    </lineage>
</organism>
<dbReference type="InterPro" id="IPR021390">
    <property type="entry name" value="DUF3025"/>
</dbReference>
<name>A0A377Q573_9NEIS</name>
<evidence type="ECO:0000313" key="2">
    <source>
        <dbReference type="EMBL" id="TCU84502.1"/>
    </source>
</evidence>
<dbReference type="AlphaFoldDB" id="A0A377Q573"/>
<protein>
    <submittedName>
        <fullName evidence="2">DUF3025 family protein</fullName>
    </submittedName>
    <submittedName>
        <fullName evidence="1">Protein of uncharacterized function (DUF3025)</fullName>
    </submittedName>
</protein>
<dbReference type="Proteomes" id="UP000255108">
    <property type="component" value="Unassembled WGS sequence"/>
</dbReference>
<dbReference type="OrthoDB" id="5292474at2"/>
<evidence type="ECO:0000313" key="4">
    <source>
        <dbReference type="Proteomes" id="UP000295794"/>
    </source>
</evidence>
<proteinExistence type="predicted"/>
<evidence type="ECO:0000313" key="3">
    <source>
        <dbReference type="Proteomes" id="UP000255108"/>
    </source>
</evidence>
<sequence length="260" mass="30069">MTSTWPLSFFDQQAPFAPLLKQIRQFKRFPNHADWDATDSLACNQQGLPIRFVAPEIISDYYEVEIAKNGCVATRADNWHDCFNALVWGVFPQSKAAITALHMRHFSPDGPRGAIRDAATLFDECGLILPYCDDALLQLLIDHQWHHLFHTHRTEWSVKINAICFGHANYENLLNPFLGLTGKCWPIKVSADFFEKEITEQCAWLDKKLAQFLDSEQLKKPRQLPPLPYLGIPHWWPAQDEVFYANTNYFRPPRKSITKK</sequence>
<reference evidence="1 3" key="1">
    <citation type="submission" date="2018-06" db="EMBL/GenBank/DDBJ databases">
        <authorList>
            <consortium name="Pathogen Informatics"/>
            <person name="Doyle S."/>
        </authorList>
    </citation>
    <scope>NUCLEOTIDE SEQUENCE [LARGE SCALE GENOMIC DNA]</scope>
    <source>
        <strain evidence="1 3">NCTC11159</strain>
    </source>
</reference>
<dbReference type="Pfam" id="PF11227">
    <property type="entry name" value="DUF3025"/>
    <property type="match status" value="1"/>
</dbReference>